<reference evidence="2" key="1">
    <citation type="journal article" date="2018" name="Nat. Microbiol.">
        <title>Leveraging single-cell genomics to expand the fungal tree of life.</title>
        <authorList>
            <person name="Ahrendt S.R."/>
            <person name="Quandt C.A."/>
            <person name="Ciobanu D."/>
            <person name="Clum A."/>
            <person name="Salamov A."/>
            <person name="Andreopoulos B."/>
            <person name="Cheng J.F."/>
            <person name="Woyke T."/>
            <person name="Pelin A."/>
            <person name="Henrissat B."/>
            <person name="Reynolds N.K."/>
            <person name="Benny G.L."/>
            <person name="Smith M.E."/>
            <person name="James T.Y."/>
            <person name="Grigoriev I.V."/>
        </authorList>
    </citation>
    <scope>NUCLEOTIDE SEQUENCE [LARGE SCALE GENOMIC DNA]</scope>
</reference>
<evidence type="ECO:0000313" key="1">
    <source>
        <dbReference type="EMBL" id="RKO89137.1"/>
    </source>
</evidence>
<evidence type="ECO:0008006" key="3">
    <source>
        <dbReference type="Google" id="ProtNLM"/>
    </source>
</evidence>
<dbReference type="Gene3D" id="2.120.10.80">
    <property type="entry name" value="Kelch-type beta propeller"/>
    <property type="match status" value="2"/>
</dbReference>
<dbReference type="EMBL" id="KZ996269">
    <property type="protein sequence ID" value="RKO89137.1"/>
    <property type="molecule type" value="Genomic_DNA"/>
</dbReference>
<evidence type="ECO:0000313" key="2">
    <source>
        <dbReference type="Proteomes" id="UP000269721"/>
    </source>
</evidence>
<accession>A0A4V1IR81</accession>
<protein>
    <recommendedName>
        <fullName evidence="3">Galactose oxidase</fullName>
    </recommendedName>
</protein>
<sequence>MRPHFEDIWRYDTLTAQWTKLVPSTPPTHNTTAHQTPISTCVGGTIYGTLPDGTFSFYDLISNAWTTLAQPLAPLSTATISSAGGVVLDGVGYVYGGYQGDDVYLGALAALGHNGGSVVANGTAAGSSSPLPREKMCMAAWNGSILVWGGDDARNVALNQISDSGIWVSTTGGAWSELPMLVATGAVAPPEPAIATCTVVGSVLYIWATSTRPGTFITTPYGLLHKLNLATMTWISGPSLDPAPAT</sequence>
<organism evidence="1 2">
    <name type="scientific">Blyttiomyces helicus</name>
    <dbReference type="NCBI Taxonomy" id="388810"/>
    <lineage>
        <taxon>Eukaryota</taxon>
        <taxon>Fungi</taxon>
        <taxon>Fungi incertae sedis</taxon>
        <taxon>Chytridiomycota</taxon>
        <taxon>Chytridiomycota incertae sedis</taxon>
        <taxon>Chytridiomycetes</taxon>
        <taxon>Chytridiomycetes incertae sedis</taxon>
        <taxon>Blyttiomyces</taxon>
    </lineage>
</organism>
<dbReference type="Proteomes" id="UP000269721">
    <property type="component" value="Unassembled WGS sequence"/>
</dbReference>
<dbReference type="SUPFAM" id="SSF117281">
    <property type="entry name" value="Kelch motif"/>
    <property type="match status" value="1"/>
</dbReference>
<dbReference type="OrthoDB" id="10250130at2759"/>
<keyword evidence="2" id="KW-1185">Reference proteome</keyword>
<gene>
    <name evidence="1" type="ORF">BDK51DRAFT_44268</name>
</gene>
<dbReference type="AlphaFoldDB" id="A0A4V1IR81"/>
<name>A0A4V1IR81_9FUNG</name>
<proteinExistence type="predicted"/>
<dbReference type="InterPro" id="IPR015915">
    <property type="entry name" value="Kelch-typ_b-propeller"/>
</dbReference>
<feature type="non-terminal residue" evidence="1">
    <location>
        <position position="246"/>
    </location>
</feature>